<evidence type="ECO:0000256" key="6">
    <source>
        <dbReference type="SAM" id="Coils"/>
    </source>
</evidence>
<dbReference type="GO" id="GO:0005886">
    <property type="term" value="C:plasma membrane"/>
    <property type="evidence" value="ECO:0007669"/>
    <property type="project" value="TreeGrafter"/>
</dbReference>
<dbReference type="PANTHER" id="PTHR10241">
    <property type="entry name" value="LETHAL 2 GIANT LARVAE PROTEIN"/>
    <property type="match status" value="1"/>
</dbReference>
<dbReference type="SUPFAM" id="SSF50978">
    <property type="entry name" value="WD40 repeat-like"/>
    <property type="match status" value="2"/>
</dbReference>
<dbReference type="FunFam" id="2.130.10.10:FF:000911">
    <property type="entry name" value="Putative Rab GTPase-binding protein"/>
    <property type="match status" value="1"/>
</dbReference>
<organism evidence="8 9">
    <name type="scientific">Candida albicans</name>
    <name type="common">Yeast</name>
    <dbReference type="NCBI Taxonomy" id="5476"/>
    <lineage>
        <taxon>Eukaryota</taxon>
        <taxon>Fungi</taxon>
        <taxon>Dikarya</taxon>
        <taxon>Ascomycota</taxon>
        <taxon>Saccharomycotina</taxon>
        <taxon>Pichiomycetes</taxon>
        <taxon>Debaryomycetaceae</taxon>
        <taxon>Candida/Lodderomyces clade</taxon>
        <taxon>Candida</taxon>
    </lineage>
</organism>
<evidence type="ECO:0000256" key="1">
    <source>
        <dbReference type="ARBA" id="ARBA00008070"/>
    </source>
</evidence>
<dbReference type="PROSITE" id="PS50082">
    <property type="entry name" value="WD_REPEATS_2"/>
    <property type="match status" value="1"/>
</dbReference>
<dbReference type="GO" id="GO:0045159">
    <property type="term" value="F:myosin II binding"/>
    <property type="evidence" value="ECO:0007669"/>
    <property type="project" value="TreeGrafter"/>
</dbReference>
<feature type="coiled-coil region" evidence="6">
    <location>
        <begin position="1342"/>
        <end position="1390"/>
    </location>
</feature>
<evidence type="ECO:0000256" key="5">
    <source>
        <dbReference type="PROSITE-ProRule" id="PRU00221"/>
    </source>
</evidence>
<keyword evidence="3 5" id="KW-0853">WD repeat</keyword>
<evidence type="ECO:0000256" key="3">
    <source>
        <dbReference type="ARBA" id="ARBA00022574"/>
    </source>
</evidence>
<dbReference type="Gene3D" id="2.130.10.10">
    <property type="entry name" value="YVTN repeat-like/Quinoprotein amine dehydrogenase"/>
    <property type="match status" value="2"/>
</dbReference>
<evidence type="ECO:0000256" key="4">
    <source>
        <dbReference type="ARBA" id="ARBA00022737"/>
    </source>
</evidence>
<dbReference type="GO" id="GO:0019905">
    <property type="term" value="F:syntaxin binding"/>
    <property type="evidence" value="ECO:0007669"/>
    <property type="project" value="TreeGrafter"/>
</dbReference>
<evidence type="ECO:0000313" key="8">
    <source>
        <dbReference type="EMBL" id="KAF6071059.1"/>
    </source>
</evidence>
<keyword evidence="2" id="KW-0268">Exocytosis</keyword>
<dbReference type="Proteomes" id="UP000536275">
    <property type="component" value="Unassembled WGS sequence"/>
</dbReference>
<proteinExistence type="inferred from homology"/>
<evidence type="ECO:0000256" key="2">
    <source>
        <dbReference type="ARBA" id="ARBA00022483"/>
    </source>
</evidence>
<comment type="caution">
    <text evidence="8">The sequence shown here is derived from an EMBL/GenBank/DDBJ whole genome shotgun (WGS) entry which is preliminary data.</text>
</comment>
<dbReference type="GO" id="GO:0005737">
    <property type="term" value="C:cytoplasm"/>
    <property type="evidence" value="ECO:0007669"/>
    <property type="project" value="TreeGrafter"/>
</dbReference>
<feature type="domain" description="Lethal giant larvae (Lgl)-like C-terminal" evidence="7">
    <location>
        <begin position="536"/>
        <end position="943"/>
    </location>
</feature>
<comment type="similarity">
    <text evidence="1">Belongs to the WD repeat L(2)GL family.</text>
</comment>
<dbReference type="GO" id="GO:0006893">
    <property type="term" value="P:Golgi to plasma membrane transport"/>
    <property type="evidence" value="ECO:0007669"/>
    <property type="project" value="UniProtKB-ARBA"/>
</dbReference>
<sequence length="1451" mass="161015">MFNKLKSRKAPLSLDSVSNAIKTRGTKSLSPEEINPKHIDLKVINQLGIPQNSIVAVAYDPVQSLLAVSTTSNDVRVYGQLNVEVVFEFNIKHPITFLRFVKGVYLVCASPGAGLNILSLHSKKVLGTTSFPGTVTAMESDPSLDWLIMGLSNGSLMFYDVDRVNLTPFRIDNLQKKIMPKEKMSPVLSIEWHPRDIGTLLIAYQQSAIVYSLVSGEVKSVLVYQLSKDHRGFQLASHIANGGKKKIFGGSKEVIPKLKEAHFHPNGLHAVTVHEDNSIVFWDIASGTILEARNVFDVHIHQPGTPLEIPEVFQPIETVQWVCGEDPENTKLIVSGGDSNSKNAIHVLDFGYTLKYSITSYEKQAEFYAQPQSGQRIIPVTFYLNKTEVEEVIKTILPITENGSPYFHGGHDPSFLLLVSNLGRIYFVSFAEHAGGQGSSDLGTVILPTSISFIHPPLCAFDVEQEMFFGGASVGLNNVSKPIGYDDSFRNILITGHESGLVRFLDVTKGEQHELEGIVQIGLRETLFDYGNPKSLRVIFVSCAFENRELLVALATGEVVVCKFGKNNRNAGLSATKDYSDCAVQHANKNAKLLDISGRVSGSLNASSTFLPTSLLQIEPPEPISVIKMSNVGFGAIGYKSGRLVVCDITRGPAVILNLENIKEHLVSVQGNCYPTSIEFSIQEYGNDGYSSIVLLVGTNCGGNLVTFRITPMGNGGFEVVFADKTAHLNYRTTDASGAEGSCISQIIPINSVTGESAVANMSTFNKLSQGIVIPAYVIATSDRDIRVLKLPKQKLSHKVVEDFCLKCSVVNYHNKGIVLAILVKSGFVKLCSLPSLSDIANVKLPKEVYAQVKESLESGMATQSDLLRSGELFVRYSKTESVYITTNEKTRHKDDTNTDRLFNENAIIPPRPTASTLSWAKGQISYVSVDDLAMLVAGPNPNPQSNYGGYNPQKGRDSDKRFMRSLQNSIQTVEETFNDYANQASQTFTEGIEDQKKSMYSAAVKIMNNKENIPTTPKSKESRIISAVSPINNQTLKPISPNKEKNQIGKLNFLETDNLDEHFELVHTTQEEIRQRLHNIELTSKQTSVDLGQLFDRSKNNNENLNKLLRNVVSYSEKVMTEGNATKADMEKILTRLDKLSEARSKSESSKVGISDSSIEEICEAIGQVFSANQKNHGDADKLTILKEEVSRIKDIISKHNEVVSSQLKSHDTKQSELANHLDSYLQESKGNIEILHKILSFIETRGSDLQQFKEINSQLQNLETVSNALQDKLPASDLVNQITSPIVAEIKAMSLDSKYLTSFEGISAAIDKLRETIEEGPKSEVILEKLEKLAGEKNTSNTLLEKEQEMENKIRKMEDKYALLSTRYEEKLQQYKDLSIKYQQLQAQIEDTQMPQNNRESKMEKLRNFHKLKIGEIEQSEFINERKRIASTPVVQTRNIQFTNNSDED</sequence>
<evidence type="ECO:0000259" key="7">
    <source>
        <dbReference type="Pfam" id="PF08596"/>
    </source>
</evidence>
<dbReference type="PANTHER" id="PTHR10241:SF25">
    <property type="entry name" value="TOMOSYN, ISOFORM C"/>
    <property type="match status" value="1"/>
</dbReference>
<protein>
    <submittedName>
        <fullName evidence="8">Lethal giant larvae(Lgl) like, C-terminal family protein</fullName>
    </submittedName>
</protein>
<dbReference type="InterPro" id="IPR015943">
    <property type="entry name" value="WD40/YVTN_repeat-like_dom_sf"/>
</dbReference>
<feature type="repeat" description="WD" evidence="5">
    <location>
        <begin position="263"/>
        <end position="292"/>
    </location>
</feature>
<dbReference type="InterPro" id="IPR013905">
    <property type="entry name" value="Lgl_C_dom"/>
</dbReference>
<dbReference type="InterPro" id="IPR001680">
    <property type="entry name" value="WD40_rpt"/>
</dbReference>
<keyword evidence="6" id="KW-0175">Coiled coil</keyword>
<name>A0A8H6C4B2_CANAX</name>
<dbReference type="GO" id="GO:0006887">
    <property type="term" value="P:exocytosis"/>
    <property type="evidence" value="ECO:0007669"/>
    <property type="project" value="UniProtKB-KW"/>
</dbReference>
<accession>A0A8H6C4B2</accession>
<reference evidence="8 9" key="1">
    <citation type="submission" date="2020-03" db="EMBL/GenBank/DDBJ databases">
        <title>FDA dAtabase for Regulatory Grade micrObial Sequences (FDA-ARGOS): Supporting development and validation of Infectious Disease Dx tests.</title>
        <authorList>
            <person name="Campos J."/>
            <person name="Goldberg B."/>
            <person name="Tallon L."/>
            <person name="Sadzewicz L."/>
            <person name="Vavikolanu K."/>
            <person name="Mehta A."/>
            <person name="Aluvathingal J."/>
            <person name="Nadendla S."/>
            <person name="Nandy P."/>
            <person name="Geyer C."/>
            <person name="Yan Y."/>
            <person name="Sichtig H."/>
        </authorList>
    </citation>
    <scope>NUCLEOTIDE SEQUENCE [LARGE SCALE GENOMIC DNA]</scope>
    <source>
        <strain evidence="8 9">FDAARGOS_656</strain>
    </source>
</reference>
<dbReference type="InterPro" id="IPR036322">
    <property type="entry name" value="WD40_repeat_dom_sf"/>
</dbReference>
<keyword evidence="4" id="KW-0677">Repeat</keyword>
<dbReference type="SMART" id="SM00320">
    <property type="entry name" value="WD40"/>
    <property type="match status" value="3"/>
</dbReference>
<dbReference type="GO" id="GO:0005096">
    <property type="term" value="F:GTPase activator activity"/>
    <property type="evidence" value="ECO:0007669"/>
    <property type="project" value="TreeGrafter"/>
</dbReference>
<dbReference type="Pfam" id="PF08596">
    <property type="entry name" value="Lgl_C"/>
    <property type="match status" value="1"/>
</dbReference>
<gene>
    <name evidence="8" type="ORF">FOB64_002112</name>
</gene>
<dbReference type="EMBL" id="JABWAD010000022">
    <property type="protein sequence ID" value="KAF6071059.1"/>
    <property type="molecule type" value="Genomic_DNA"/>
</dbReference>
<evidence type="ECO:0000313" key="9">
    <source>
        <dbReference type="Proteomes" id="UP000536275"/>
    </source>
</evidence>